<sequence>MYMAWSVFEIKSLCPAMPLRQLSGLCMPDGSRRLKEGINVASSEGTSVGPGFVEGAICWASVGSMLLSFQLALSLTIGLRCTSFVEKDS</sequence>
<proteinExistence type="predicted"/>
<evidence type="ECO:0000313" key="1">
    <source>
        <dbReference type="EMBL" id="GLS03800.1"/>
    </source>
</evidence>
<evidence type="ECO:0000313" key="2">
    <source>
        <dbReference type="Proteomes" id="UP001156836"/>
    </source>
</evidence>
<accession>A0ABQ6BRF1</accession>
<keyword evidence="2" id="KW-1185">Reference proteome</keyword>
<reference evidence="2" key="1">
    <citation type="journal article" date="2019" name="Int. J. Syst. Evol. Microbiol.">
        <title>The Global Catalogue of Microorganisms (GCM) 10K type strain sequencing project: providing services to taxonomists for standard genome sequencing and annotation.</title>
        <authorList>
            <consortium name="The Broad Institute Genomics Platform"/>
            <consortium name="The Broad Institute Genome Sequencing Center for Infectious Disease"/>
            <person name="Wu L."/>
            <person name="Ma J."/>
        </authorList>
    </citation>
    <scope>NUCLEOTIDE SEQUENCE [LARGE SCALE GENOMIC DNA]</scope>
    <source>
        <strain evidence="2">NBRC 104970</strain>
    </source>
</reference>
<comment type="caution">
    <text evidence="1">The sequence shown here is derived from an EMBL/GenBank/DDBJ whole genome shotgun (WGS) entry which is preliminary data.</text>
</comment>
<dbReference type="Proteomes" id="UP001156836">
    <property type="component" value="Unassembled WGS sequence"/>
</dbReference>
<organism evidence="1 2">
    <name type="scientific">Chitiniphilus shinanonensis</name>
    <dbReference type="NCBI Taxonomy" id="553088"/>
    <lineage>
        <taxon>Bacteria</taxon>
        <taxon>Pseudomonadati</taxon>
        <taxon>Pseudomonadota</taxon>
        <taxon>Betaproteobacteria</taxon>
        <taxon>Neisseriales</taxon>
        <taxon>Chitinibacteraceae</taxon>
        <taxon>Chitiniphilus</taxon>
    </lineage>
</organism>
<name>A0ABQ6BRF1_9NEIS</name>
<dbReference type="EMBL" id="BSOZ01000009">
    <property type="protein sequence ID" value="GLS03800.1"/>
    <property type="molecule type" value="Genomic_DNA"/>
</dbReference>
<protein>
    <submittedName>
        <fullName evidence="1">Uncharacterized protein</fullName>
    </submittedName>
</protein>
<gene>
    <name evidence="1" type="ORF">GCM10007860_09450</name>
</gene>